<dbReference type="InterPro" id="IPR000169">
    <property type="entry name" value="Pept_cys_AS"/>
</dbReference>
<evidence type="ECO:0000256" key="2">
    <source>
        <dbReference type="ARBA" id="ARBA00008455"/>
    </source>
</evidence>
<evidence type="ECO:0000256" key="1">
    <source>
        <dbReference type="ARBA" id="ARBA00004371"/>
    </source>
</evidence>
<comment type="similarity">
    <text evidence="2">Belongs to the peptidase C1 family.</text>
</comment>
<keyword evidence="4" id="KW-0378">Hydrolase</keyword>
<keyword evidence="6" id="KW-0865">Zymogen</keyword>
<feature type="chain" id="PRO_5047163090" evidence="9">
    <location>
        <begin position="18"/>
        <end position="333"/>
    </location>
</feature>
<evidence type="ECO:0000313" key="12">
    <source>
        <dbReference type="Proteomes" id="UP000886700"/>
    </source>
</evidence>
<feature type="domain" description="Cathepsin propeptide inhibitor" evidence="11">
    <location>
        <begin position="29"/>
        <end position="88"/>
    </location>
</feature>
<dbReference type="SMART" id="SM00645">
    <property type="entry name" value="Pept_C1"/>
    <property type="match status" value="1"/>
</dbReference>
<dbReference type="InterPro" id="IPR038765">
    <property type="entry name" value="Papain-like_cys_pep_sf"/>
</dbReference>
<dbReference type="Gene3D" id="3.90.70.10">
    <property type="entry name" value="Cysteine proteinases"/>
    <property type="match status" value="1"/>
</dbReference>
<dbReference type="SMART" id="SM00848">
    <property type="entry name" value="Inhibitor_I29"/>
    <property type="match status" value="1"/>
</dbReference>
<gene>
    <name evidence="13" type="primary">LOC121138553</name>
</gene>
<keyword evidence="5" id="KW-0788">Thiol protease</keyword>
<dbReference type="PRINTS" id="PR00705">
    <property type="entry name" value="PAPAIN"/>
</dbReference>
<feature type="domain" description="Peptidase C1A papain C-terminal" evidence="10">
    <location>
        <begin position="114"/>
        <end position="332"/>
    </location>
</feature>
<evidence type="ECO:0000256" key="7">
    <source>
        <dbReference type="ARBA" id="ARBA00023157"/>
    </source>
</evidence>
<dbReference type="Proteomes" id="UP000886700">
    <property type="component" value="Unplaced"/>
</dbReference>
<keyword evidence="8" id="KW-0458">Lysosome</keyword>
<keyword evidence="12" id="KW-1185">Reference proteome</keyword>
<evidence type="ECO:0000256" key="6">
    <source>
        <dbReference type="ARBA" id="ARBA00023145"/>
    </source>
</evidence>
<reference evidence="13" key="1">
    <citation type="submission" date="2025-08" db="UniProtKB">
        <authorList>
            <consortium name="RefSeq"/>
        </authorList>
    </citation>
    <scope>IDENTIFICATION</scope>
    <source>
        <tissue evidence="13">Liver</tissue>
    </source>
</reference>
<dbReference type="RefSeq" id="XP_040597166.1">
    <property type="nucleotide sequence ID" value="XM_040741232.1"/>
</dbReference>
<dbReference type="InterPro" id="IPR013128">
    <property type="entry name" value="Peptidase_C1A"/>
</dbReference>
<dbReference type="Pfam" id="PF00112">
    <property type="entry name" value="Peptidase_C1"/>
    <property type="match status" value="1"/>
</dbReference>
<organism evidence="12 13">
    <name type="scientific">Mesocricetus auratus</name>
    <name type="common">Golden hamster</name>
    <dbReference type="NCBI Taxonomy" id="10036"/>
    <lineage>
        <taxon>Eukaryota</taxon>
        <taxon>Metazoa</taxon>
        <taxon>Chordata</taxon>
        <taxon>Craniata</taxon>
        <taxon>Vertebrata</taxon>
        <taxon>Euteleostomi</taxon>
        <taxon>Mammalia</taxon>
        <taxon>Eutheria</taxon>
        <taxon>Euarchontoglires</taxon>
        <taxon>Glires</taxon>
        <taxon>Rodentia</taxon>
        <taxon>Myomorpha</taxon>
        <taxon>Muroidea</taxon>
        <taxon>Cricetidae</taxon>
        <taxon>Cricetinae</taxon>
        <taxon>Mesocricetus</taxon>
    </lineage>
</organism>
<name>A0ABM2X2P4_MESAU</name>
<keyword evidence="3" id="KW-0645">Protease</keyword>
<dbReference type="Pfam" id="PF08246">
    <property type="entry name" value="Inhibitor_I29"/>
    <property type="match status" value="1"/>
</dbReference>
<keyword evidence="9" id="KW-0732">Signal</keyword>
<dbReference type="SUPFAM" id="SSF54001">
    <property type="entry name" value="Cysteine proteinases"/>
    <property type="match status" value="1"/>
</dbReference>
<dbReference type="InterPro" id="IPR039417">
    <property type="entry name" value="Peptidase_C1A_papain-like"/>
</dbReference>
<evidence type="ECO:0000313" key="13">
    <source>
        <dbReference type="RefSeq" id="XP_040597166.1"/>
    </source>
</evidence>
<evidence type="ECO:0000259" key="11">
    <source>
        <dbReference type="SMART" id="SM00848"/>
    </source>
</evidence>
<dbReference type="InterPro" id="IPR013201">
    <property type="entry name" value="Prot_inhib_I29"/>
</dbReference>
<evidence type="ECO:0000259" key="10">
    <source>
        <dbReference type="SMART" id="SM00645"/>
    </source>
</evidence>
<dbReference type="GeneID" id="121138553"/>
<dbReference type="InterPro" id="IPR000668">
    <property type="entry name" value="Peptidase_C1A_C"/>
</dbReference>
<proteinExistence type="inferred from homology"/>
<evidence type="ECO:0000256" key="9">
    <source>
        <dbReference type="SAM" id="SignalP"/>
    </source>
</evidence>
<protein>
    <submittedName>
        <fullName evidence="13">Cathepsin 7-like isoform X1</fullName>
    </submittedName>
</protein>
<dbReference type="PANTHER" id="PTHR12411">
    <property type="entry name" value="CYSTEINE PROTEASE FAMILY C1-RELATED"/>
    <property type="match status" value="1"/>
</dbReference>
<feature type="signal peptide" evidence="9">
    <location>
        <begin position="1"/>
        <end position="17"/>
    </location>
</feature>
<dbReference type="CDD" id="cd02248">
    <property type="entry name" value="Peptidase_C1A"/>
    <property type="match status" value="1"/>
</dbReference>
<accession>A0ABM2X2P4</accession>
<evidence type="ECO:0000256" key="5">
    <source>
        <dbReference type="ARBA" id="ARBA00022807"/>
    </source>
</evidence>
<comment type="subcellular location">
    <subcellularLocation>
        <location evidence="1">Lysosome</location>
    </subcellularLocation>
</comment>
<sequence>MILAVLLGFLCLGVASTAPTPDYSLDAEWEEWKRSNDKTYSQEEERQRRAVWEENVKMIKLLSMENGLGMNNFTVEMNEFGDMTGEEMRKLMMESSVLTLRNGKRIQKRGDVKLPKTLDWRTQGYVTPVRRQLGCGACWAFAVAGSIEGQLFKKTGRLIPLSVQNLVDCSRTYGTNGCKGGRIYNAFQYVKNNGGLEAEATYPYEAKEGRCRYRPERSVVKVARFLVIPRNEEALMNALVTNGPIAVGIDASHESFLRYTGGIYNEPKCRRDSPNHSVLLVGYGYEGRESEGRKYWLVKNSHGDNWGENGYMKIPRDQNNYCGIASYAMYPIL</sequence>
<evidence type="ECO:0000256" key="8">
    <source>
        <dbReference type="ARBA" id="ARBA00023228"/>
    </source>
</evidence>
<evidence type="ECO:0000256" key="3">
    <source>
        <dbReference type="ARBA" id="ARBA00022670"/>
    </source>
</evidence>
<dbReference type="PROSITE" id="PS00139">
    <property type="entry name" value="THIOL_PROTEASE_CYS"/>
    <property type="match status" value="1"/>
</dbReference>
<evidence type="ECO:0000256" key="4">
    <source>
        <dbReference type="ARBA" id="ARBA00022801"/>
    </source>
</evidence>
<keyword evidence="7" id="KW-1015">Disulfide bond</keyword>